<feature type="coiled-coil region" evidence="1">
    <location>
        <begin position="74"/>
        <end position="101"/>
    </location>
</feature>
<dbReference type="RefSeq" id="WP_231191979.1">
    <property type="nucleotide sequence ID" value="NZ_JAHLGX010000009.1"/>
</dbReference>
<comment type="caution">
    <text evidence="2">The sequence shown here is derived from an EMBL/GenBank/DDBJ whole genome shotgun (WGS) entry which is preliminary data.</text>
</comment>
<gene>
    <name evidence="2" type="ORF">NCTC7023_01093</name>
</gene>
<organism evidence="2 3">
    <name type="scientific">Streptococcus equi subsp. zooepidemicus</name>
    <dbReference type="NCBI Taxonomy" id="40041"/>
    <lineage>
        <taxon>Bacteria</taxon>
        <taxon>Bacillati</taxon>
        <taxon>Bacillota</taxon>
        <taxon>Bacilli</taxon>
        <taxon>Lactobacillales</taxon>
        <taxon>Streptococcaceae</taxon>
        <taxon>Streptococcus</taxon>
    </lineage>
</organism>
<keyword evidence="1" id="KW-0175">Coiled coil</keyword>
<dbReference type="Proteomes" id="UP000255476">
    <property type="component" value="Unassembled WGS sequence"/>
</dbReference>
<name>A0AAX2LG63_STRSZ</name>
<protein>
    <submittedName>
        <fullName evidence="2">Secreted phage protein</fullName>
    </submittedName>
</protein>
<dbReference type="AlphaFoldDB" id="A0AAX2LG63"/>
<evidence type="ECO:0000256" key="1">
    <source>
        <dbReference type="SAM" id="Coils"/>
    </source>
</evidence>
<proteinExistence type="predicted"/>
<reference evidence="2 3" key="1">
    <citation type="submission" date="2018-06" db="EMBL/GenBank/DDBJ databases">
        <authorList>
            <consortium name="Pathogen Informatics"/>
            <person name="Doyle S."/>
        </authorList>
    </citation>
    <scope>NUCLEOTIDE SEQUENCE [LARGE SCALE GENOMIC DNA]</scope>
    <source>
        <strain evidence="2 3">NCTC7023</strain>
    </source>
</reference>
<evidence type="ECO:0000313" key="3">
    <source>
        <dbReference type="Proteomes" id="UP000255476"/>
    </source>
</evidence>
<evidence type="ECO:0000313" key="2">
    <source>
        <dbReference type="EMBL" id="SUO81742.1"/>
    </source>
</evidence>
<sequence length="138" mass="16155">MRGGTYNHSTYSRDGQTIYQIPLTIVAGGDGRITFPLKQETQLGEKYRLTLTVGGFYLAGGEWTVGDSVPRDIEEKDEAEIQQFVKELERKEREVEEQKYAEELFKHSVEEEANKAWYQRLGDRIQDQWYNIKSWWNG</sequence>
<accession>A0AAX2LG63</accession>
<dbReference type="EMBL" id="UHHT01000001">
    <property type="protein sequence ID" value="SUO81742.1"/>
    <property type="molecule type" value="Genomic_DNA"/>
</dbReference>